<dbReference type="InterPro" id="IPR004476">
    <property type="entry name" value="RNase_II/RNase_R"/>
</dbReference>
<dbReference type="SUPFAM" id="SSF50249">
    <property type="entry name" value="Nucleic acid-binding proteins"/>
    <property type="match status" value="3"/>
</dbReference>
<comment type="function">
    <text evidence="8">3'-5' exoribonuclease that releases 5'-nucleoside monophosphates and is involved in maturation of structured RNAs.</text>
</comment>
<keyword evidence="12" id="KW-1185">Reference proteome</keyword>
<evidence type="ECO:0000313" key="12">
    <source>
        <dbReference type="Proteomes" id="UP000219522"/>
    </source>
</evidence>
<keyword evidence="6 8" id="KW-0269">Exonuclease</keyword>
<dbReference type="SMART" id="SM00316">
    <property type="entry name" value="S1"/>
    <property type="match status" value="2"/>
</dbReference>
<comment type="catalytic activity">
    <reaction evidence="1 8">
        <text>Exonucleolytic cleavage in the 3'- to 5'-direction to yield nucleoside 5'-phosphates.</text>
        <dbReference type="EC" id="3.1.13.1"/>
    </reaction>
</comment>
<evidence type="ECO:0000256" key="2">
    <source>
        <dbReference type="ARBA" id="ARBA00004496"/>
    </source>
</evidence>
<dbReference type="NCBIfam" id="TIGR00358">
    <property type="entry name" value="3_prime_RNase"/>
    <property type="match status" value="1"/>
</dbReference>
<dbReference type="PROSITE" id="PS50126">
    <property type="entry name" value="S1"/>
    <property type="match status" value="1"/>
</dbReference>
<evidence type="ECO:0000256" key="1">
    <source>
        <dbReference type="ARBA" id="ARBA00001849"/>
    </source>
</evidence>
<dbReference type="EMBL" id="OCSU01000002">
    <property type="protein sequence ID" value="SOE81448.1"/>
    <property type="molecule type" value="Genomic_DNA"/>
</dbReference>
<dbReference type="InterPro" id="IPR040476">
    <property type="entry name" value="CSD2"/>
</dbReference>
<dbReference type="PANTHER" id="PTHR23355:SF9">
    <property type="entry name" value="DIS3-LIKE EXONUCLEASE 2"/>
    <property type="match status" value="1"/>
</dbReference>
<dbReference type="Pfam" id="PF17876">
    <property type="entry name" value="CSD2"/>
    <property type="match status" value="1"/>
</dbReference>
<dbReference type="GO" id="GO:0005829">
    <property type="term" value="C:cytosol"/>
    <property type="evidence" value="ECO:0007669"/>
    <property type="project" value="UniProtKB-ARBA"/>
</dbReference>
<organism evidence="11 12">
    <name type="scientific">Caballeronia arationis</name>
    <dbReference type="NCBI Taxonomy" id="1777142"/>
    <lineage>
        <taxon>Bacteria</taxon>
        <taxon>Pseudomonadati</taxon>
        <taxon>Pseudomonadota</taxon>
        <taxon>Betaproteobacteria</taxon>
        <taxon>Burkholderiales</taxon>
        <taxon>Burkholderiaceae</taxon>
        <taxon>Caballeronia</taxon>
    </lineage>
</organism>
<feature type="domain" description="S1 motif" evidence="10">
    <location>
        <begin position="690"/>
        <end position="771"/>
    </location>
</feature>
<dbReference type="InterPro" id="IPR022966">
    <property type="entry name" value="RNase_II/R_CS"/>
</dbReference>
<dbReference type="PROSITE" id="PS01175">
    <property type="entry name" value="RIBONUCLEASE_II"/>
    <property type="match status" value="1"/>
</dbReference>
<feature type="region of interest" description="Disordered" evidence="9">
    <location>
        <begin position="773"/>
        <end position="855"/>
    </location>
</feature>
<evidence type="ECO:0000256" key="7">
    <source>
        <dbReference type="ARBA" id="ARBA00022884"/>
    </source>
</evidence>
<dbReference type="AlphaFoldDB" id="A0A7Z7N4R7"/>
<dbReference type="CDD" id="cd04471">
    <property type="entry name" value="S1_RNase_R"/>
    <property type="match status" value="1"/>
</dbReference>
<dbReference type="GO" id="GO:0003723">
    <property type="term" value="F:RNA binding"/>
    <property type="evidence" value="ECO:0007669"/>
    <property type="project" value="UniProtKB-UniRule"/>
</dbReference>
<evidence type="ECO:0000256" key="5">
    <source>
        <dbReference type="ARBA" id="ARBA00022801"/>
    </source>
</evidence>
<dbReference type="InterPro" id="IPR003029">
    <property type="entry name" value="S1_domain"/>
</dbReference>
<dbReference type="InterPro" id="IPR012340">
    <property type="entry name" value="NA-bd_OB-fold"/>
</dbReference>
<proteinExistence type="inferred from homology"/>
<comment type="caution">
    <text evidence="11">The sequence shown here is derived from an EMBL/GenBank/DDBJ whole genome shotgun (WGS) entry which is preliminary data.</text>
</comment>
<name>A0A7Z7N4R7_9BURK</name>
<dbReference type="EC" id="3.1.13.1" evidence="8"/>
<dbReference type="GO" id="GO:0006402">
    <property type="term" value="P:mRNA catabolic process"/>
    <property type="evidence" value="ECO:0007669"/>
    <property type="project" value="TreeGrafter"/>
</dbReference>
<dbReference type="NCBIfam" id="TIGR02063">
    <property type="entry name" value="RNase_R"/>
    <property type="match status" value="1"/>
</dbReference>
<keyword evidence="5 8" id="KW-0378">Hydrolase</keyword>
<dbReference type="Proteomes" id="UP000219522">
    <property type="component" value="Unassembled WGS sequence"/>
</dbReference>
<dbReference type="InterPro" id="IPR011805">
    <property type="entry name" value="RNase_R"/>
</dbReference>
<dbReference type="Pfam" id="PF08206">
    <property type="entry name" value="OB_RNB"/>
    <property type="match status" value="1"/>
</dbReference>
<keyword evidence="4 8" id="KW-0540">Nuclease</keyword>
<dbReference type="InterPro" id="IPR011129">
    <property type="entry name" value="CSD"/>
</dbReference>
<accession>A0A7Z7N4R7</accession>
<evidence type="ECO:0000256" key="6">
    <source>
        <dbReference type="ARBA" id="ARBA00022839"/>
    </source>
</evidence>
<keyword evidence="3 8" id="KW-0963">Cytoplasm</keyword>
<sequence length="855" mass="95298">MARRFSQSDRASKARLAIPLPEPVQREEIIDKPLSKYPYPIPSREEILGVLRTSETPLAANDIAEALSIKRQEREGFFKRLGAMERDGQIRLDKRGHYQLTHPSNFVAGRVQGHRDGFGFLIRDDGQDDLFLPNGEMQKVMHNDRVLARIVGYDRRGRPEGHIVEVTDRANKRIIGRLINENGALILVPEDKRIGHDILITQNAKKAKVGQVVSVELTDFPSRHSQPLGRVVEVIGDIDDPGMEIEIAVRKYGVPHEFSDAALALAAKLPDEVRPADVRHRVDLRDVPLVTIDGEDARDFDDAVYCEPMAVGRGSGYRLLVAIADVSHYVRPNEALDVDALDRSTSVYFPRRVIPMLPEKLSNGLCSLNPQVDRCVLVCDMVITARGEIKAYQFYPAVMHSAARLTYTEVAAVLTNTKGPEAARRADLLPHLQNLYGVYKALHAARQKRGAIDFDTTETYIVVNAQGKIEQIVPRHRNDAHRLIEECMLAANVCAADFLKRNKHAGLYRVHAGPTPEKLENLRAFLRGVGLTLTGSEKPHASDYAALMAQIRDRPDAQMLQSMVLRSMQQAVYSPDNIGHFGLAYEAYAHFTSPIRRYPDLLTHRAIYAILQGKKYQPSIGHEISLSTGLTKAAREMQKADDDSRGRSRNNVAIWEELGLHCSSNERRADEASRDVEAWLKCYFMRDKLGEEYGGMVNGVTSFGIFVQLDSLFIEGLVHVTELGSDYFQYDEIKNELRGERTGIRYRMSDRVRVQVSRVDLDSRKIDFRLVRDTPVKPPSGRIAPGAPEHAGSAALAGPRVRPFSGDDETPSTRRRGGSKRGSAALATTKDAGAARKHGAAPKPASPGRAARKKR</sequence>
<keyword evidence="7 8" id="KW-0694">RNA-binding</keyword>
<gene>
    <name evidence="8" type="primary">rnr</name>
    <name evidence="11" type="ORF">SAMN05446927_4733</name>
</gene>
<protein>
    <recommendedName>
        <fullName evidence="8">Ribonuclease R</fullName>
        <shortName evidence="8">RNase R</shortName>
        <ecNumber evidence="8">3.1.13.1</ecNumber>
    </recommendedName>
</protein>
<dbReference type="InterPro" id="IPR001900">
    <property type="entry name" value="RNase_II/R"/>
</dbReference>
<dbReference type="SMART" id="SM00955">
    <property type="entry name" value="RNB"/>
    <property type="match status" value="1"/>
</dbReference>
<comment type="subcellular location">
    <subcellularLocation>
        <location evidence="2 8">Cytoplasm</location>
    </subcellularLocation>
</comment>
<comment type="similarity">
    <text evidence="8">Belongs to the RNR ribonuclease family. RNase R subfamily.</text>
</comment>
<dbReference type="SMART" id="SM00357">
    <property type="entry name" value="CSP"/>
    <property type="match status" value="1"/>
</dbReference>
<evidence type="ECO:0000256" key="3">
    <source>
        <dbReference type="ARBA" id="ARBA00022490"/>
    </source>
</evidence>
<dbReference type="InterPro" id="IPR013223">
    <property type="entry name" value="RNase_B_OB_dom"/>
</dbReference>
<dbReference type="GO" id="GO:0008859">
    <property type="term" value="F:exoribonuclease II activity"/>
    <property type="evidence" value="ECO:0007669"/>
    <property type="project" value="UniProtKB-UniRule"/>
</dbReference>
<dbReference type="InterPro" id="IPR050180">
    <property type="entry name" value="RNR_Ribonuclease"/>
</dbReference>
<evidence type="ECO:0000256" key="4">
    <source>
        <dbReference type="ARBA" id="ARBA00022722"/>
    </source>
</evidence>
<dbReference type="Pfam" id="PF00575">
    <property type="entry name" value="S1"/>
    <property type="match status" value="1"/>
</dbReference>
<dbReference type="Pfam" id="PF00773">
    <property type="entry name" value="RNB"/>
    <property type="match status" value="1"/>
</dbReference>
<evidence type="ECO:0000256" key="8">
    <source>
        <dbReference type="HAMAP-Rule" id="MF_01895"/>
    </source>
</evidence>
<dbReference type="HAMAP" id="MF_01895">
    <property type="entry name" value="RNase_R"/>
    <property type="match status" value="1"/>
</dbReference>
<dbReference type="Gene3D" id="2.40.50.140">
    <property type="entry name" value="Nucleic acid-binding proteins"/>
    <property type="match status" value="2"/>
</dbReference>
<evidence type="ECO:0000256" key="9">
    <source>
        <dbReference type="SAM" id="MobiDB-lite"/>
    </source>
</evidence>
<evidence type="ECO:0000313" key="11">
    <source>
        <dbReference type="EMBL" id="SOE81448.1"/>
    </source>
</evidence>
<feature type="compositionally biased region" description="Low complexity" evidence="9">
    <location>
        <begin position="821"/>
        <end position="832"/>
    </location>
</feature>
<dbReference type="PANTHER" id="PTHR23355">
    <property type="entry name" value="RIBONUCLEASE"/>
    <property type="match status" value="1"/>
</dbReference>
<reference evidence="11 12" key="1">
    <citation type="submission" date="2017-09" db="EMBL/GenBank/DDBJ databases">
        <authorList>
            <person name="Varghese N."/>
            <person name="Submissions S."/>
        </authorList>
    </citation>
    <scope>NUCLEOTIDE SEQUENCE [LARGE SCALE GENOMIC DNA]</scope>
    <source>
        <strain evidence="11 12">OK806</strain>
    </source>
</reference>
<evidence type="ECO:0000259" key="10">
    <source>
        <dbReference type="PROSITE" id="PS50126"/>
    </source>
</evidence>